<dbReference type="SMART" id="SM01330">
    <property type="entry name" value="Frizzled"/>
    <property type="match status" value="1"/>
</dbReference>
<dbReference type="InterPro" id="IPR002126">
    <property type="entry name" value="Cadherin-like_dom"/>
</dbReference>
<dbReference type="CDD" id="cd11304">
    <property type="entry name" value="Cadherin_repeat"/>
    <property type="match status" value="1"/>
</dbReference>
<feature type="domain" description="GAIN-B" evidence="21">
    <location>
        <begin position="1157"/>
        <end position="1318"/>
    </location>
</feature>
<evidence type="ECO:0000256" key="15">
    <source>
        <dbReference type="ARBA" id="ARBA00023292"/>
    </source>
</evidence>
<dbReference type="InterPro" id="IPR046338">
    <property type="entry name" value="GAIN_dom_sf"/>
</dbReference>
<dbReference type="SMART" id="SM00179">
    <property type="entry name" value="EGF_CA"/>
    <property type="match status" value="13"/>
</dbReference>
<evidence type="ECO:0000256" key="12">
    <source>
        <dbReference type="ARBA" id="ARBA00023157"/>
    </source>
</evidence>
<dbReference type="InterPro" id="IPR000539">
    <property type="entry name" value="Frizzled/Smoothened_7TM"/>
</dbReference>
<evidence type="ECO:0000313" key="25">
    <source>
        <dbReference type="EnsemblMetazoa" id="G30627.2:cds"/>
    </source>
</evidence>
<dbReference type="Gene3D" id="2.60.220.50">
    <property type="match status" value="1"/>
</dbReference>
<evidence type="ECO:0000259" key="22">
    <source>
        <dbReference type="PROSITE" id="PS50227"/>
    </source>
</evidence>
<dbReference type="SMART" id="SM00303">
    <property type="entry name" value="GPS"/>
    <property type="match status" value="1"/>
</dbReference>
<feature type="domain" description="EGF-like" evidence="20">
    <location>
        <begin position="788"/>
        <end position="826"/>
    </location>
</feature>
<dbReference type="SUPFAM" id="SSF49313">
    <property type="entry name" value="Cadherin-like"/>
    <property type="match status" value="1"/>
</dbReference>
<comment type="caution">
    <text evidence="17">Lacks conserved residue(s) required for the propagation of feature annotation.</text>
</comment>
<evidence type="ECO:0000256" key="16">
    <source>
        <dbReference type="PROSITE-ProRule" id="PRU00043"/>
    </source>
</evidence>
<keyword evidence="13" id="KW-0675">Receptor</keyword>
<evidence type="ECO:0000259" key="20">
    <source>
        <dbReference type="PROSITE" id="PS50026"/>
    </source>
</evidence>
<reference evidence="25" key="1">
    <citation type="submission" date="2022-08" db="UniProtKB">
        <authorList>
            <consortium name="EnsemblMetazoa"/>
        </authorList>
    </citation>
    <scope>IDENTIFICATION</scope>
    <source>
        <strain evidence="25">05x7-T-G4-1.051#20</strain>
    </source>
</reference>
<dbReference type="CDD" id="cd15040">
    <property type="entry name" value="7tmB2_Adhesion"/>
    <property type="match status" value="1"/>
</dbReference>
<dbReference type="SUPFAM" id="SSF57196">
    <property type="entry name" value="EGF/Laminin"/>
    <property type="match status" value="10"/>
</dbReference>
<feature type="domain" description="G-protein coupled receptors family 2 profile 1" evidence="22">
    <location>
        <begin position="971"/>
        <end position="1064"/>
    </location>
</feature>
<keyword evidence="16" id="KW-0106">Calcium</keyword>
<feature type="disulfide bond" evidence="17">
    <location>
        <begin position="891"/>
        <end position="900"/>
    </location>
</feature>
<evidence type="ECO:0000256" key="10">
    <source>
        <dbReference type="ARBA" id="ARBA00022989"/>
    </source>
</evidence>
<feature type="domain" description="Cadherin" evidence="24">
    <location>
        <begin position="177"/>
        <end position="280"/>
    </location>
</feature>
<feature type="transmembrane region" description="Helical" evidence="19">
    <location>
        <begin position="1330"/>
        <end position="1353"/>
    </location>
</feature>
<dbReference type="GO" id="GO:0004930">
    <property type="term" value="F:G protein-coupled receptor activity"/>
    <property type="evidence" value="ECO:0007669"/>
    <property type="project" value="InterPro"/>
</dbReference>
<feature type="domain" description="EGF-like" evidence="20">
    <location>
        <begin position="675"/>
        <end position="711"/>
    </location>
</feature>
<dbReference type="InterPro" id="IPR000742">
    <property type="entry name" value="EGF"/>
</dbReference>
<keyword evidence="8" id="KW-0732">Signal</keyword>
<dbReference type="InterPro" id="IPR013783">
    <property type="entry name" value="Ig-like_fold"/>
</dbReference>
<dbReference type="PANTHER" id="PTHR47767:SF1">
    <property type="entry name" value="ADHESION G PROTEIN-COUPLED RECEPTOR G7"/>
    <property type="match status" value="1"/>
</dbReference>
<feature type="disulfide bond" evidence="17">
    <location>
        <begin position="816"/>
        <end position="825"/>
    </location>
</feature>
<dbReference type="PROSITE" id="PS50221">
    <property type="entry name" value="GAIN_B"/>
    <property type="match status" value="1"/>
</dbReference>
<dbReference type="GO" id="GO:0005886">
    <property type="term" value="C:plasma membrane"/>
    <property type="evidence" value="ECO:0007669"/>
    <property type="project" value="UniProtKB-SubCell"/>
</dbReference>
<feature type="transmembrane region" description="Helical" evidence="19">
    <location>
        <begin position="1477"/>
        <end position="1506"/>
    </location>
</feature>
<proteinExistence type="inferred from homology"/>
<evidence type="ECO:0000256" key="9">
    <source>
        <dbReference type="ARBA" id="ARBA00022737"/>
    </source>
</evidence>
<dbReference type="InterPro" id="IPR053066">
    <property type="entry name" value="ADGR_G7"/>
</dbReference>
<dbReference type="FunFam" id="1.20.1070.10:FF:000058">
    <property type="entry name" value="Adhesion G protein-coupled receptor F5"/>
    <property type="match status" value="1"/>
</dbReference>
<sequence>MHTLCFLDVSDNIRFTSRLSPEHICHVTDGEHALSGEISNVLKNSKFDDLSVMVLLTTKFIHGDLESRTFQLKQKSDFLKLKRLLFSGLCLFNKKRVSYQSDALFHHFSGSFCSTMPGLTQVHVSTCDTPFPPESQYKNRTPEFQSQSGNSSLILFGIRINRLWTRPQKLPSRPELVLDAYPARIHENSPPNTLVLTITGYDNATGQPLEKLSMEDNQNTRYFKITPTGTLKWYLSTRKIMDKPENYTFQFRILGSYGGIVRDTEVKIIVSSENLYAPYFSMRLYKFVALRDSLDHDLNTLGAVSATDMDLKGYNAIFRYFIFEPEASKYFKIDPENGQIGIISNFPDNMTSLAFNVTAIDSGSPIKSSSSQVYVEITDLAPPEIFCVSVEGTTARICWKDNTNGSVVDHYQLQFAINGQNVTSHPVGIVGKRDEVCTQVRAGKLQAGNRLKFTIKVFNKTHWSPESVERFVNITKNGLYGDCPKFSNCSVFQPCQNNGLCQTEPDLSYKCDCAAGWAGQNCTEVDRCTTNPCLNNAKCEFVSNYNFRCNCPDDYYGKLCQYHDKCTSSPCLNNGTCFKQLNGSYHCECSEHYTGVFCESEVICSPNPCENGGTCTTVSGKASCKCPDEYLGSMCNIQNVCKSNNPCENGQCSMYSDGSYSCTCDEGFTGMNCSEIDVCHHNLCENNSTCVRNGSNVKCLCAEGYYGELCSFYDSCRDQPCENRGTCQSLPDGSFQCLCQTGYSGKSCEEYDACASNPCKYDGTCRKTGNSSFTCDCVAEKYGPTCEFINGCNLDLCQNNATCKNISSEGDIECTCNEGFFGSLCDRFNPCDSSPCQRFGICQNLTNNGYICHCHNGHTGKQCQYQNKCLENPCQNHGTCYSQNDSFHCDCTHDFYGERCTKYHFCTAGKLCRNGANCDLLDVEARQVKINGSSANVTNWYQCRCPDGYTGLHCDQEFKACDGDPCGPRGVCQERGSSHVCFCLDGTRRLTCVNDYCLAEDTALDHTGRHHWPKTLAGVEVFLDCPYGTRKNSPNAFATRKCEADSSGKYKWLAPDTKDCVELSPEEADSRLHDLVSSTKDGNSLTSEKVASVTNDLENLAIFANDNEAIAKEMTTVISNLLEARESVLIESDNKNHSSKRLVELLTEYADAVVTENTSSIATDNINLLVVNISDKGDRDFTYKPTLSDNKTEETGVTLSVPKEVMKTSAKNSMKLQIITYRTSAFFIPHVPTPEEIVLKQRVLSATVQGVRIKNLSNPIHYIIPNIESAANHTCVYWEHNRWSTEGVRTVSTGGNETHCYTTHLTSFAVMLDPTPTQMLPDSHEKALTYISYIGCAISIFGLAFTIVTYSMFRSLNRERSGKILLNMCVSMLLMNATFILMAETSRSDGMVLCTVTAILLHYFLLTSLMWMCTEAVNMYQALIKVFTTYSSYFILKRCLVAWGTPLIVVGITMGINKLDNYQTKTNFCFISQANAIAFYAALLGPACVILVINTVVFTLVARVIMKPRFKGSIGKNEKEKVSPAQVRGAFTVMVLLGVTWVFGPVAINESKIVFNYLFTILNSLQGFFIFVFRCLLNTEARSAWVLLIKTGTFKRRRGPIVSQHESCSKGANESRGHMGDSTVHTGRTTINNSNENLHVTKNGGKLENGLQWKHGKSEGKLGHRSPALGNGKRHSDEYELRKEFDDLTKL</sequence>
<feature type="disulfide bond" evidence="17">
    <location>
        <begin position="945"/>
        <end position="954"/>
    </location>
</feature>
<dbReference type="FunFam" id="2.10.25.10:FF:000173">
    <property type="entry name" value="Neurogenic locus notch protein 2"/>
    <property type="match status" value="1"/>
</dbReference>
<feature type="region of interest" description="Disordered" evidence="18">
    <location>
        <begin position="1643"/>
        <end position="1676"/>
    </location>
</feature>
<feature type="domain" description="EGF-like" evidence="20">
    <location>
        <begin position="902"/>
        <end position="955"/>
    </location>
</feature>
<evidence type="ECO:0000256" key="13">
    <source>
        <dbReference type="ARBA" id="ARBA00023170"/>
    </source>
</evidence>
<feature type="disulfide bond" evidence="17">
    <location>
        <begin position="777"/>
        <end position="786"/>
    </location>
</feature>
<feature type="domain" description="EGF-like" evidence="20">
    <location>
        <begin position="750"/>
        <end position="787"/>
    </location>
</feature>
<feature type="disulfide bond" evidence="17">
    <location>
        <begin position="664"/>
        <end position="673"/>
    </location>
</feature>
<dbReference type="InterPro" id="IPR000203">
    <property type="entry name" value="GPS"/>
</dbReference>
<evidence type="ECO:0000256" key="18">
    <source>
        <dbReference type="SAM" id="MobiDB-lite"/>
    </source>
</evidence>
<dbReference type="SUPFAM" id="SSF81321">
    <property type="entry name" value="Family A G protein-coupled receptor-like"/>
    <property type="match status" value="1"/>
</dbReference>
<dbReference type="InterPro" id="IPR003961">
    <property type="entry name" value="FN3_dom"/>
</dbReference>
<evidence type="ECO:0000256" key="6">
    <source>
        <dbReference type="ARBA" id="ARBA00022536"/>
    </source>
</evidence>
<feature type="transmembrane region" description="Helical" evidence="19">
    <location>
        <begin position="1390"/>
        <end position="1414"/>
    </location>
</feature>
<feature type="domain" description="Cadherin" evidence="24">
    <location>
        <begin position="304"/>
        <end position="385"/>
    </location>
</feature>
<feature type="domain" description="EGF-like" evidence="20">
    <location>
        <begin position="600"/>
        <end position="636"/>
    </location>
</feature>
<feature type="disulfide bond" evidence="17">
    <location>
        <begin position="739"/>
        <end position="748"/>
    </location>
</feature>
<dbReference type="PRINTS" id="PR00249">
    <property type="entry name" value="GPCRSECRETIN"/>
</dbReference>
<feature type="transmembrane region" description="Helical" evidence="19">
    <location>
        <begin position="1527"/>
        <end position="1548"/>
    </location>
</feature>
<comment type="similarity">
    <text evidence="4">Belongs to the G-protein coupled receptor Fz/Smo family.</text>
</comment>
<keyword evidence="14" id="KW-0325">Glycoprotein</keyword>
<dbReference type="GO" id="GO:0007166">
    <property type="term" value="P:cell surface receptor signaling pathway"/>
    <property type="evidence" value="ECO:0007669"/>
    <property type="project" value="InterPro"/>
</dbReference>
<keyword evidence="11 19" id="KW-0472">Membrane</keyword>
<feature type="disulfide bond" evidence="17">
    <location>
        <begin position="626"/>
        <end position="635"/>
    </location>
</feature>
<dbReference type="SMART" id="SM00181">
    <property type="entry name" value="EGF"/>
    <property type="match status" value="13"/>
</dbReference>
<dbReference type="EnsemblMetazoa" id="G30627.2">
    <property type="protein sequence ID" value="G30627.2:cds"/>
    <property type="gene ID" value="G30627"/>
</dbReference>
<evidence type="ECO:0000256" key="8">
    <source>
        <dbReference type="ARBA" id="ARBA00022729"/>
    </source>
</evidence>
<feature type="domain" description="EGF-like" evidence="20">
    <location>
        <begin position="637"/>
        <end position="674"/>
    </location>
</feature>
<feature type="disulfide bond" evidence="17">
    <location>
        <begin position="513"/>
        <end position="522"/>
    </location>
</feature>
<feature type="domain" description="EGF-like" evidence="20">
    <location>
        <begin position="524"/>
        <end position="561"/>
    </location>
</feature>
<dbReference type="PROSITE" id="PS50268">
    <property type="entry name" value="CADHERIN_2"/>
    <property type="match status" value="2"/>
</dbReference>
<name>A0A8W8LZV6_MAGGI</name>
<feature type="disulfide bond" evidence="17">
    <location>
        <begin position="797"/>
        <end position="814"/>
    </location>
</feature>
<feature type="domain" description="G-protein coupled receptors family 2 profile 2" evidence="23">
    <location>
        <begin position="1328"/>
        <end position="1578"/>
    </location>
</feature>
<evidence type="ECO:0000313" key="26">
    <source>
        <dbReference type="Proteomes" id="UP000005408"/>
    </source>
</evidence>
<feature type="domain" description="EGF-like" evidence="20">
    <location>
        <begin position="712"/>
        <end position="749"/>
    </location>
</feature>
<dbReference type="Pfam" id="PF00002">
    <property type="entry name" value="7tm_2"/>
    <property type="match status" value="1"/>
</dbReference>
<evidence type="ECO:0000256" key="14">
    <source>
        <dbReference type="ARBA" id="ARBA00023180"/>
    </source>
</evidence>
<evidence type="ECO:0000259" key="21">
    <source>
        <dbReference type="PROSITE" id="PS50221"/>
    </source>
</evidence>
<evidence type="ECO:0000256" key="2">
    <source>
        <dbReference type="ARBA" id="ARBA00004236"/>
    </source>
</evidence>
<dbReference type="InterPro" id="IPR057244">
    <property type="entry name" value="GAIN_B"/>
</dbReference>
<keyword evidence="15" id="KW-0424">Laminin EGF-like domain</keyword>
<dbReference type="PROSITE" id="PS50026">
    <property type="entry name" value="EGF_3"/>
    <property type="match status" value="13"/>
</dbReference>
<accession>A0A8W8LZV6</accession>
<feature type="disulfide bond" evidence="17">
    <location>
        <begin position="551"/>
        <end position="560"/>
    </location>
</feature>
<evidence type="ECO:0000256" key="11">
    <source>
        <dbReference type="ARBA" id="ARBA00023136"/>
    </source>
</evidence>
<feature type="disulfide bond" evidence="17">
    <location>
        <begin position="854"/>
        <end position="863"/>
    </location>
</feature>
<organism evidence="25 26">
    <name type="scientific">Magallana gigas</name>
    <name type="common">Pacific oyster</name>
    <name type="synonym">Crassostrea gigas</name>
    <dbReference type="NCBI Taxonomy" id="29159"/>
    <lineage>
        <taxon>Eukaryota</taxon>
        <taxon>Metazoa</taxon>
        <taxon>Spiralia</taxon>
        <taxon>Lophotrochozoa</taxon>
        <taxon>Mollusca</taxon>
        <taxon>Bivalvia</taxon>
        <taxon>Autobranchia</taxon>
        <taxon>Pteriomorphia</taxon>
        <taxon>Ostreida</taxon>
        <taxon>Ostreoidea</taxon>
        <taxon>Ostreidae</taxon>
        <taxon>Magallana</taxon>
    </lineage>
</organism>
<dbReference type="SUPFAM" id="SSF49265">
    <property type="entry name" value="Fibronectin type III"/>
    <property type="match status" value="1"/>
</dbReference>
<dbReference type="PROSITE" id="PS50261">
    <property type="entry name" value="G_PROTEIN_RECEP_F2_4"/>
    <property type="match status" value="1"/>
</dbReference>
<feature type="domain" description="EGF-like" evidence="20">
    <location>
        <begin position="562"/>
        <end position="599"/>
    </location>
</feature>
<protein>
    <submittedName>
        <fullName evidence="25">Uncharacterized protein</fullName>
    </submittedName>
</protein>
<feature type="transmembrane region" description="Helical" evidence="19">
    <location>
        <begin position="1554"/>
        <end position="1577"/>
    </location>
</feature>
<feature type="domain" description="EGF-like" evidence="20">
    <location>
        <begin position="827"/>
        <end position="864"/>
    </location>
</feature>
<feature type="domain" description="EGF-like" evidence="20">
    <location>
        <begin position="485"/>
        <end position="523"/>
    </location>
</feature>
<evidence type="ECO:0000256" key="19">
    <source>
        <dbReference type="SAM" id="Phobius"/>
    </source>
</evidence>
<dbReference type="InterPro" id="IPR015919">
    <property type="entry name" value="Cadherin-like_sf"/>
</dbReference>
<evidence type="ECO:0000259" key="24">
    <source>
        <dbReference type="PROSITE" id="PS50268"/>
    </source>
</evidence>
<dbReference type="SMART" id="SM00112">
    <property type="entry name" value="CA"/>
    <property type="match status" value="1"/>
</dbReference>
<dbReference type="InterPro" id="IPR001881">
    <property type="entry name" value="EGF-like_Ca-bd_dom"/>
</dbReference>
<evidence type="ECO:0000256" key="7">
    <source>
        <dbReference type="ARBA" id="ARBA00022692"/>
    </source>
</evidence>
<dbReference type="InterPro" id="IPR017981">
    <property type="entry name" value="GPCR_2-like_7TM"/>
</dbReference>
<feature type="domain" description="EGF-like" evidence="20">
    <location>
        <begin position="957"/>
        <end position="993"/>
    </location>
</feature>
<dbReference type="Gene3D" id="1.20.1070.10">
    <property type="entry name" value="Rhodopsin 7-helix transmembrane proteins"/>
    <property type="match status" value="1"/>
</dbReference>
<feature type="disulfide bond" evidence="17">
    <location>
        <begin position="589"/>
        <end position="598"/>
    </location>
</feature>
<feature type="transmembrane region" description="Helical" evidence="19">
    <location>
        <begin position="1435"/>
        <end position="1457"/>
    </location>
</feature>
<keyword evidence="5" id="KW-1003">Cell membrane</keyword>
<dbReference type="InterPro" id="IPR036116">
    <property type="entry name" value="FN3_sf"/>
</dbReference>
<feature type="transmembrane region" description="Helical" evidence="19">
    <location>
        <begin position="1365"/>
        <end position="1384"/>
    </location>
</feature>
<evidence type="ECO:0000256" key="1">
    <source>
        <dbReference type="ARBA" id="ARBA00004141"/>
    </source>
</evidence>
<dbReference type="PANTHER" id="PTHR47767">
    <property type="entry name" value="ADHESION G PROTEIN-COUPLED RECEPTOR G7"/>
    <property type="match status" value="1"/>
</dbReference>
<keyword evidence="12 17" id="KW-1015">Disulfide bond</keyword>
<feature type="disulfide bond" evidence="17">
    <location>
        <begin position="983"/>
        <end position="992"/>
    </location>
</feature>
<dbReference type="CDD" id="cd00054">
    <property type="entry name" value="EGF_CA"/>
    <property type="match status" value="5"/>
</dbReference>
<evidence type="ECO:0000256" key="5">
    <source>
        <dbReference type="ARBA" id="ARBA00022475"/>
    </source>
</evidence>
<keyword evidence="26" id="KW-1185">Reference proteome</keyword>
<comment type="subcellular location">
    <subcellularLocation>
        <location evidence="2">Cell membrane</location>
    </subcellularLocation>
    <subcellularLocation>
        <location evidence="1">Membrane</location>
        <topology evidence="1">Multi-pass membrane protein</topology>
    </subcellularLocation>
</comment>
<dbReference type="Gene3D" id="2.60.40.10">
    <property type="entry name" value="Immunoglobulins"/>
    <property type="match status" value="1"/>
</dbReference>
<keyword evidence="10 19" id="KW-1133">Transmembrane helix</keyword>
<dbReference type="Pfam" id="PF00008">
    <property type="entry name" value="EGF"/>
    <property type="match status" value="6"/>
</dbReference>
<feature type="domain" description="EGF-like" evidence="20">
    <location>
        <begin position="865"/>
        <end position="901"/>
    </location>
</feature>
<dbReference type="Gene3D" id="2.60.40.60">
    <property type="entry name" value="Cadherins"/>
    <property type="match status" value="2"/>
</dbReference>
<dbReference type="InterPro" id="IPR000832">
    <property type="entry name" value="GPCR_2_secretin-like"/>
</dbReference>
<dbReference type="PROSITE" id="PS00022">
    <property type="entry name" value="EGF_1"/>
    <property type="match status" value="12"/>
</dbReference>
<dbReference type="Gene3D" id="2.10.25.10">
    <property type="entry name" value="Laminin"/>
    <property type="match status" value="12"/>
</dbReference>
<dbReference type="GO" id="GO:0007156">
    <property type="term" value="P:homophilic cell adhesion via plasma membrane adhesion molecules"/>
    <property type="evidence" value="ECO:0007669"/>
    <property type="project" value="InterPro"/>
</dbReference>
<dbReference type="GO" id="GO:0005509">
    <property type="term" value="F:calcium ion binding"/>
    <property type="evidence" value="ECO:0007669"/>
    <property type="project" value="UniProtKB-UniRule"/>
</dbReference>
<keyword evidence="6 17" id="KW-0245">EGF-like domain</keyword>
<feature type="disulfide bond" evidence="17">
    <location>
        <begin position="701"/>
        <end position="710"/>
    </location>
</feature>
<dbReference type="CDD" id="cd00063">
    <property type="entry name" value="FN3"/>
    <property type="match status" value="1"/>
</dbReference>
<evidence type="ECO:0000256" key="3">
    <source>
        <dbReference type="ARBA" id="ARBA00007343"/>
    </source>
</evidence>
<evidence type="ECO:0000256" key="17">
    <source>
        <dbReference type="PROSITE-ProRule" id="PRU00076"/>
    </source>
</evidence>
<dbReference type="PROSITE" id="PS50227">
    <property type="entry name" value="G_PROTEIN_RECEP_F2_3"/>
    <property type="match status" value="1"/>
</dbReference>
<dbReference type="Pfam" id="PF00028">
    <property type="entry name" value="Cadherin"/>
    <property type="match status" value="1"/>
</dbReference>
<evidence type="ECO:0000256" key="4">
    <source>
        <dbReference type="ARBA" id="ARBA00008077"/>
    </source>
</evidence>
<keyword evidence="7 19" id="KW-0812">Transmembrane</keyword>
<keyword evidence="9" id="KW-0677">Repeat</keyword>
<dbReference type="Proteomes" id="UP000005408">
    <property type="component" value="Unassembled WGS sequence"/>
</dbReference>
<evidence type="ECO:0000259" key="23">
    <source>
        <dbReference type="PROSITE" id="PS50261"/>
    </source>
</evidence>
<comment type="similarity">
    <text evidence="3">Belongs to the G-protein coupled receptor 2 family. Adhesion G-protein coupled receptor (ADGR) subfamily.</text>
</comment>
<dbReference type="PROSITE" id="PS01186">
    <property type="entry name" value="EGF_2"/>
    <property type="match status" value="6"/>
</dbReference>
<dbReference type="InterPro" id="IPR001879">
    <property type="entry name" value="GPCR_2_extracellular_dom"/>
</dbReference>